<dbReference type="Proteomes" id="UP000198211">
    <property type="component" value="Unassembled WGS sequence"/>
</dbReference>
<dbReference type="AlphaFoldDB" id="A0A225UB78"/>
<keyword evidence="2" id="KW-0645">Protease</keyword>
<sequence>EDQQPTPTQALPAKRKPKRKKKMRAPGSEDEPTPKTGAKDAGRQYTAKELEYELSRTELFRQLERDPIFSFIKPKLIGELTGPFHEPDFSKLRNVRLTIQALFAVLRESGFVLGAFEMEMVYGWDLESWTNAIYAILDPLTVLVGTVARATTPIQDREPKTRPALPPPEHASTEDSDSSAESPKRMPMRRPPRGMQLAATLAEPETPSPEGRIPKALEDAIVQLIQSTRMQTEPGTTPSAPRYANPTPASPWLQQAPESRVCAFRRSLN</sequence>
<feature type="region of interest" description="Disordered" evidence="1">
    <location>
        <begin position="153"/>
        <end position="191"/>
    </location>
</feature>
<reference evidence="3" key="1">
    <citation type="submission" date="2017-03" db="EMBL/GenBank/DDBJ databases">
        <title>Phytopthora megakarya and P. palmivora, two closely related causual agents of cacao black pod achieved similar genome size and gene model numbers by different mechanisms.</title>
        <authorList>
            <person name="Ali S."/>
            <person name="Shao J."/>
            <person name="Larry D.J."/>
            <person name="Kronmiller B."/>
            <person name="Shen D."/>
            <person name="Strem M.D."/>
            <person name="Melnick R.L."/>
            <person name="Guiltinan M.J."/>
            <person name="Tyler B.M."/>
            <person name="Meinhardt L.W."/>
            <person name="Bailey B.A."/>
        </authorList>
    </citation>
    <scope>NUCLEOTIDE SEQUENCE [LARGE SCALE GENOMIC DNA]</scope>
    <source>
        <strain evidence="3">zdho120</strain>
    </source>
</reference>
<feature type="compositionally biased region" description="Basic residues" evidence="1">
    <location>
        <begin position="13"/>
        <end position="24"/>
    </location>
</feature>
<protein>
    <submittedName>
        <fullName evidence="2">Eukaryotic/viral aspartic protease</fullName>
    </submittedName>
</protein>
<evidence type="ECO:0000313" key="3">
    <source>
        <dbReference type="Proteomes" id="UP000198211"/>
    </source>
</evidence>
<name>A0A225UB78_9STRA</name>
<feature type="compositionally biased region" description="Polar residues" evidence="1">
    <location>
        <begin position="230"/>
        <end position="239"/>
    </location>
</feature>
<comment type="caution">
    <text evidence="2">The sequence shown here is derived from an EMBL/GenBank/DDBJ whole genome shotgun (WGS) entry which is preliminary data.</text>
</comment>
<keyword evidence="3" id="KW-1185">Reference proteome</keyword>
<dbReference type="EMBL" id="NBNE01023619">
    <property type="protein sequence ID" value="OWY90201.1"/>
    <property type="molecule type" value="Genomic_DNA"/>
</dbReference>
<evidence type="ECO:0000313" key="2">
    <source>
        <dbReference type="EMBL" id="OWY90201.1"/>
    </source>
</evidence>
<feature type="region of interest" description="Disordered" evidence="1">
    <location>
        <begin position="1"/>
        <end position="42"/>
    </location>
</feature>
<dbReference type="OrthoDB" id="129277at2759"/>
<proteinExistence type="predicted"/>
<feature type="non-terminal residue" evidence="2">
    <location>
        <position position="1"/>
    </location>
</feature>
<evidence type="ECO:0000256" key="1">
    <source>
        <dbReference type="SAM" id="MobiDB-lite"/>
    </source>
</evidence>
<dbReference type="GO" id="GO:0008233">
    <property type="term" value="F:peptidase activity"/>
    <property type="evidence" value="ECO:0007669"/>
    <property type="project" value="UniProtKB-KW"/>
</dbReference>
<feature type="region of interest" description="Disordered" evidence="1">
    <location>
        <begin position="230"/>
        <end position="254"/>
    </location>
</feature>
<organism evidence="2 3">
    <name type="scientific">Phytophthora megakarya</name>
    <dbReference type="NCBI Taxonomy" id="4795"/>
    <lineage>
        <taxon>Eukaryota</taxon>
        <taxon>Sar</taxon>
        <taxon>Stramenopiles</taxon>
        <taxon>Oomycota</taxon>
        <taxon>Peronosporomycetes</taxon>
        <taxon>Peronosporales</taxon>
        <taxon>Peronosporaceae</taxon>
        <taxon>Phytophthora</taxon>
    </lineage>
</organism>
<dbReference type="GO" id="GO:0006508">
    <property type="term" value="P:proteolysis"/>
    <property type="evidence" value="ECO:0007669"/>
    <property type="project" value="UniProtKB-KW"/>
</dbReference>
<accession>A0A225UB78</accession>
<gene>
    <name evidence="2" type="ORF">PHMEG_00041782</name>
</gene>
<keyword evidence="2" id="KW-0378">Hydrolase</keyword>